<evidence type="ECO:0000313" key="1">
    <source>
        <dbReference type="EMBL" id="MQL72616.1"/>
    </source>
</evidence>
<dbReference type="Proteomes" id="UP000652761">
    <property type="component" value="Unassembled WGS sequence"/>
</dbReference>
<accession>A0A843TR14</accession>
<proteinExistence type="predicted"/>
<comment type="caution">
    <text evidence="1">The sequence shown here is derived from an EMBL/GenBank/DDBJ whole genome shotgun (WGS) entry which is preliminary data.</text>
</comment>
<gene>
    <name evidence="1" type="ORF">Taro_004956</name>
</gene>
<name>A0A843TR14_COLES</name>
<dbReference type="AlphaFoldDB" id="A0A843TR14"/>
<sequence length="143" mass="16235">MDTIMQTLDALVENIVPPTATAKMPPAEEKKSMKSVEIIADENNFLLIRFGDNIFEPKKDGWGAYLNPEHIISLLFGNQLESAIIDMFLLLLRRKKEDQPSEYYEYDCLPAYGKVKILKQGFLEIFGLDTSAWPIVVPTPCPQ</sequence>
<protein>
    <submittedName>
        <fullName evidence="1">Uncharacterized protein</fullName>
    </submittedName>
</protein>
<dbReference type="EMBL" id="NMUH01000137">
    <property type="protein sequence ID" value="MQL72616.1"/>
    <property type="molecule type" value="Genomic_DNA"/>
</dbReference>
<evidence type="ECO:0000313" key="2">
    <source>
        <dbReference type="Proteomes" id="UP000652761"/>
    </source>
</evidence>
<keyword evidence="2" id="KW-1185">Reference proteome</keyword>
<reference evidence="1" key="1">
    <citation type="submission" date="2017-07" db="EMBL/GenBank/DDBJ databases">
        <title>Taro Niue Genome Assembly and Annotation.</title>
        <authorList>
            <person name="Atibalentja N."/>
            <person name="Keating K."/>
            <person name="Fields C.J."/>
        </authorList>
    </citation>
    <scope>NUCLEOTIDE SEQUENCE</scope>
    <source>
        <strain evidence="1">Niue_2</strain>
        <tissue evidence="1">Leaf</tissue>
    </source>
</reference>
<organism evidence="1 2">
    <name type="scientific">Colocasia esculenta</name>
    <name type="common">Wild taro</name>
    <name type="synonym">Arum esculentum</name>
    <dbReference type="NCBI Taxonomy" id="4460"/>
    <lineage>
        <taxon>Eukaryota</taxon>
        <taxon>Viridiplantae</taxon>
        <taxon>Streptophyta</taxon>
        <taxon>Embryophyta</taxon>
        <taxon>Tracheophyta</taxon>
        <taxon>Spermatophyta</taxon>
        <taxon>Magnoliopsida</taxon>
        <taxon>Liliopsida</taxon>
        <taxon>Araceae</taxon>
        <taxon>Aroideae</taxon>
        <taxon>Colocasieae</taxon>
        <taxon>Colocasia</taxon>
    </lineage>
</organism>